<evidence type="ECO:0000313" key="2">
    <source>
        <dbReference type="EMBL" id="THU97536.1"/>
    </source>
</evidence>
<gene>
    <name evidence="2" type="ORF">K435DRAFT_965458</name>
</gene>
<protein>
    <submittedName>
        <fullName evidence="2">Uncharacterized protein</fullName>
    </submittedName>
</protein>
<feature type="compositionally biased region" description="Low complexity" evidence="1">
    <location>
        <begin position="1"/>
        <end position="18"/>
    </location>
</feature>
<dbReference type="AlphaFoldDB" id="A0A4S8M5L4"/>
<evidence type="ECO:0000313" key="3">
    <source>
        <dbReference type="Proteomes" id="UP000297245"/>
    </source>
</evidence>
<evidence type="ECO:0000256" key="1">
    <source>
        <dbReference type="SAM" id="MobiDB-lite"/>
    </source>
</evidence>
<proteinExistence type="predicted"/>
<accession>A0A4S8M5L4</accession>
<dbReference type="Proteomes" id="UP000297245">
    <property type="component" value="Unassembled WGS sequence"/>
</dbReference>
<organism evidence="2 3">
    <name type="scientific">Dendrothele bispora (strain CBS 962.96)</name>
    <dbReference type="NCBI Taxonomy" id="1314807"/>
    <lineage>
        <taxon>Eukaryota</taxon>
        <taxon>Fungi</taxon>
        <taxon>Dikarya</taxon>
        <taxon>Basidiomycota</taxon>
        <taxon>Agaricomycotina</taxon>
        <taxon>Agaricomycetes</taxon>
        <taxon>Agaricomycetidae</taxon>
        <taxon>Agaricales</taxon>
        <taxon>Agaricales incertae sedis</taxon>
        <taxon>Dendrothele</taxon>
    </lineage>
</organism>
<dbReference type="EMBL" id="ML179154">
    <property type="protein sequence ID" value="THU97536.1"/>
    <property type="molecule type" value="Genomic_DNA"/>
</dbReference>
<sequence length="163" mass="18494">MPAKNPPSSTGPSTKPSSARTDASNLEGRRLQVYFPGYLFGWYSRCEQVVGQQKQHPSGKAGRWSILRSLFLSVLSSFGISIDVMLLLCEEAATDVEERIWEQPVGRGGYNYPFVRFAFREYDLQHGKKLKLKLRQSDMSHVRFTSHVCILYAPKSFKAKTKS</sequence>
<feature type="region of interest" description="Disordered" evidence="1">
    <location>
        <begin position="1"/>
        <end position="23"/>
    </location>
</feature>
<keyword evidence="3" id="KW-1185">Reference proteome</keyword>
<reference evidence="2 3" key="1">
    <citation type="journal article" date="2019" name="Nat. Ecol. Evol.">
        <title>Megaphylogeny resolves global patterns of mushroom evolution.</title>
        <authorList>
            <person name="Varga T."/>
            <person name="Krizsan K."/>
            <person name="Foldi C."/>
            <person name="Dima B."/>
            <person name="Sanchez-Garcia M."/>
            <person name="Sanchez-Ramirez S."/>
            <person name="Szollosi G.J."/>
            <person name="Szarkandi J.G."/>
            <person name="Papp V."/>
            <person name="Albert L."/>
            <person name="Andreopoulos W."/>
            <person name="Angelini C."/>
            <person name="Antonin V."/>
            <person name="Barry K.W."/>
            <person name="Bougher N.L."/>
            <person name="Buchanan P."/>
            <person name="Buyck B."/>
            <person name="Bense V."/>
            <person name="Catcheside P."/>
            <person name="Chovatia M."/>
            <person name="Cooper J."/>
            <person name="Damon W."/>
            <person name="Desjardin D."/>
            <person name="Finy P."/>
            <person name="Geml J."/>
            <person name="Haridas S."/>
            <person name="Hughes K."/>
            <person name="Justo A."/>
            <person name="Karasinski D."/>
            <person name="Kautmanova I."/>
            <person name="Kiss B."/>
            <person name="Kocsube S."/>
            <person name="Kotiranta H."/>
            <person name="LaButti K.M."/>
            <person name="Lechner B.E."/>
            <person name="Liimatainen K."/>
            <person name="Lipzen A."/>
            <person name="Lukacs Z."/>
            <person name="Mihaltcheva S."/>
            <person name="Morgado L.N."/>
            <person name="Niskanen T."/>
            <person name="Noordeloos M.E."/>
            <person name="Ohm R.A."/>
            <person name="Ortiz-Santana B."/>
            <person name="Ovrebo C."/>
            <person name="Racz N."/>
            <person name="Riley R."/>
            <person name="Savchenko A."/>
            <person name="Shiryaev A."/>
            <person name="Soop K."/>
            <person name="Spirin V."/>
            <person name="Szebenyi C."/>
            <person name="Tomsovsky M."/>
            <person name="Tulloss R.E."/>
            <person name="Uehling J."/>
            <person name="Grigoriev I.V."/>
            <person name="Vagvolgyi C."/>
            <person name="Papp T."/>
            <person name="Martin F.M."/>
            <person name="Miettinen O."/>
            <person name="Hibbett D.S."/>
            <person name="Nagy L.G."/>
        </authorList>
    </citation>
    <scope>NUCLEOTIDE SEQUENCE [LARGE SCALE GENOMIC DNA]</scope>
    <source>
        <strain evidence="2 3">CBS 962.96</strain>
    </source>
</reference>
<name>A0A4S8M5L4_DENBC</name>